<dbReference type="Proteomes" id="UP000094669">
    <property type="component" value="Unassembled WGS sequence"/>
</dbReference>
<evidence type="ECO:0000256" key="1">
    <source>
        <dbReference type="SAM" id="MobiDB-lite"/>
    </source>
</evidence>
<evidence type="ECO:0000313" key="2">
    <source>
        <dbReference type="EMBL" id="PNV76725.1"/>
    </source>
</evidence>
<sequence>MIPRFVSGAENRTEQNRTEQNRTEQNRTEQIIIPITLTTIFLKTNYVGARCYWIFGDRQQFCVNDDF</sequence>
<proteinExistence type="predicted"/>
<reference evidence="2" key="1">
    <citation type="submission" date="2018-01" db="EMBL/GenBank/DDBJ databases">
        <title>Genomic characterization of Leptospira inadai serogroup Lyme isolated from captured rat in Brazil and comparative analysis with human reference strain.</title>
        <authorList>
            <person name="Moreno L.Z."/>
            <person name="Loureiro A.P."/>
            <person name="Miraglia F."/>
            <person name="Kremer F.S."/>
            <person name="Eslabao M.R."/>
            <person name="Dellagostin O.A."/>
            <person name="Lilenbaum W."/>
            <person name="Moreno A.M."/>
        </authorList>
    </citation>
    <scope>NUCLEOTIDE SEQUENCE [LARGE SCALE GENOMIC DNA]</scope>
    <source>
        <strain evidence="2">M34/99</strain>
    </source>
</reference>
<dbReference type="EMBL" id="MCRM02000001">
    <property type="protein sequence ID" value="PNV76725.1"/>
    <property type="molecule type" value="Genomic_DNA"/>
</dbReference>
<organism evidence="2 3">
    <name type="scientific">Leptospira inadai serovar Lyme</name>
    <dbReference type="NCBI Taxonomy" id="293084"/>
    <lineage>
        <taxon>Bacteria</taxon>
        <taxon>Pseudomonadati</taxon>
        <taxon>Spirochaetota</taxon>
        <taxon>Spirochaetia</taxon>
        <taxon>Leptospirales</taxon>
        <taxon>Leptospiraceae</taxon>
        <taxon>Leptospira</taxon>
    </lineage>
</organism>
<comment type="caution">
    <text evidence="2">The sequence shown here is derived from an EMBL/GenBank/DDBJ whole genome shotgun (WGS) entry which is preliminary data.</text>
</comment>
<name>A0ABX4YNK1_9LEPT</name>
<accession>A0ABX4YNK1</accession>
<protein>
    <recommendedName>
        <fullName evidence="4">Lipoprotein</fullName>
    </recommendedName>
</protein>
<feature type="compositionally biased region" description="Basic and acidic residues" evidence="1">
    <location>
        <begin position="11"/>
        <end position="27"/>
    </location>
</feature>
<keyword evidence="3" id="KW-1185">Reference proteome</keyword>
<feature type="region of interest" description="Disordered" evidence="1">
    <location>
        <begin position="1"/>
        <end position="27"/>
    </location>
</feature>
<evidence type="ECO:0000313" key="3">
    <source>
        <dbReference type="Proteomes" id="UP000094669"/>
    </source>
</evidence>
<gene>
    <name evidence="2" type="ORF">BES34_000055</name>
</gene>
<evidence type="ECO:0008006" key="4">
    <source>
        <dbReference type="Google" id="ProtNLM"/>
    </source>
</evidence>